<dbReference type="OrthoDB" id="6871152at2"/>
<organism evidence="5 6">
    <name type="scientific">Vibrio aquimaris</name>
    <dbReference type="NCBI Taxonomy" id="2587862"/>
    <lineage>
        <taxon>Bacteria</taxon>
        <taxon>Pseudomonadati</taxon>
        <taxon>Pseudomonadota</taxon>
        <taxon>Gammaproteobacteria</taxon>
        <taxon>Vibrionales</taxon>
        <taxon>Vibrionaceae</taxon>
        <taxon>Vibrio</taxon>
    </lineage>
</organism>
<name>A0A5P9CMY1_9VIBR</name>
<evidence type="ECO:0000259" key="4">
    <source>
        <dbReference type="PROSITE" id="PS01031"/>
    </source>
</evidence>
<feature type="domain" description="SHSP" evidence="4">
    <location>
        <begin position="30"/>
        <end position="142"/>
    </location>
</feature>
<dbReference type="Pfam" id="PF00011">
    <property type="entry name" value="HSP20"/>
    <property type="match status" value="1"/>
</dbReference>
<evidence type="ECO:0000256" key="2">
    <source>
        <dbReference type="PROSITE-ProRule" id="PRU00285"/>
    </source>
</evidence>
<keyword evidence="6" id="KW-1185">Reference proteome</keyword>
<dbReference type="InterPro" id="IPR037913">
    <property type="entry name" value="ACD_IbpA/B"/>
</dbReference>
<gene>
    <name evidence="5" type="primary">ibpA2</name>
    <name evidence="5" type="ORF">FIV01_14400</name>
</gene>
<dbReference type="PANTHER" id="PTHR47062:SF1">
    <property type="entry name" value="SMALL HEAT SHOCK PROTEIN IBPA"/>
    <property type="match status" value="1"/>
</dbReference>
<reference evidence="5 6" key="1">
    <citation type="submission" date="2019-10" db="EMBL/GenBank/DDBJ databases">
        <title>Complete genome sequence of Vibrio sp. strain THAF100, isolated from non-filtered water from the water column of tank 6 of a marine aquarium containing stony-coral fragments. Water maintained at 26 degree C.</title>
        <authorList>
            <person name="Ruckert C."/>
            <person name="Franco A."/>
            <person name="Kalinowski J."/>
            <person name="Glaeser S."/>
        </authorList>
    </citation>
    <scope>NUCLEOTIDE SEQUENCE [LARGE SCALE GENOMIC DNA]</scope>
    <source>
        <strain evidence="5 6">THAF100</strain>
    </source>
</reference>
<evidence type="ECO:0000313" key="5">
    <source>
        <dbReference type="EMBL" id="QFT27580.1"/>
    </source>
</evidence>
<dbReference type="KEGG" id="vaq:FIV01_14400"/>
<comment type="similarity">
    <text evidence="2 3">Belongs to the small heat shock protein (HSP20) family.</text>
</comment>
<sequence>MNSIDLTPLYRTTIGFDRMAALINSALSSDPIPSGYPPYNIEMLNNCEYSITLAVAGFSQDDIDIQVENGLLTIKGEKESTDNEQSKLLYQGIANRSFERRFNLAEYVEVTSADMKDGLLTVHLKKEIPEAMKPKRIEISVNKKEAIEHKK</sequence>
<dbReference type="Proteomes" id="UP000326936">
    <property type="component" value="Chromosome"/>
</dbReference>
<proteinExistence type="inferred from homology"/>
<dbReference type="SUPFAM" id="SSF49764">
    <property type="entry name" value="HSP20-like chaperones"/>
    <property type="match status" value="1"/>
</dbReference>
<dbReference type="EMBL" id="CP045350">
    <property type="protein sequence ID" value="QFT27580.1"/>
    <property type="molecule type" value="Genomic_DNA"/>
</dbReference>
<dbReference type="InterPro" id="IPR002068">
    <property type="entry name" value="A-crystallin/Hsp20_dom"/>
</dbReference>
<accession>A0A5P9CMY1</accession>
<dbReference type="CDD" id="cd06470">
    <property type="entry name" value="ACD_IbpA-B_like"/>
    <property type="match status" value="1"/>
</dbReference>
<protein>
    <submittedName>
        <fullName evidence="5">Small heat shock protein IbpA</fullName>
    </submittedName>
</protein>
<dbReference type="AlphaFoldDB" id="A0A5P9CMY1"/>
<dbReference type="PROSITE" id="PS01031">
    <property type="entry name" value="SHSP"/>
    <property type="match status" value="1"/>
</dbReference>
<dbReference type="InterPro" id="IPR008978">
    <property type="entry name" value="HSP20-like_chaperone"/>
</dbReference>
<dbReference type="PANTHER" id="PTHR47062">
    <property type="match status" value="1"/>
</dbReference>
<evidence type="ECO:0000256" key="3">
    <source>
        <dbReference type="RuleBase" id="RU003616"/>
    </source>
</evidence>
<dbReference type="Gene3D" id="2.60.40.790">
    <property type="match status" value="1"/>
</dbReference>
<evidence type="ECO:0000256" key="1">
    <source>
        <dbReference type="ARBA" id="ARBA00023016"/>
    </source>
</evidence>
<dbReference type="RefSeq" id="WP_152431564.1">
    <property type="nucleotide sequence ID" value="NZ_CBCSDK010000014.1"/>
</dbReference>
<evidence type="ECO:0000313" key="6">
    <source>
        <dbReference type="Proteomes" id="UP000326936"/>
    </source>
</evidence>
<keyword evidence="1 5" id="KW-0346">Stress response</keyword>